<feature type="transmembrane region" description="Helical" evidence="8">
    <location>
        <begin position="51"/>
        <end position="74"/>
    </location>
</feature>
<evidence type="ECO:0000313" key="11">
    <source>
        <dbReference type="Proteomes" id="UP001596047"/>
    </source>
</evidence>
<feature type="transmembrane region" description="Helical" evidence="8">
    <location>
        <begin position="375"/>
        <end position="397"/>
    </location>
</feature>
<dbReference type="NCBIfam" id="TIGR00836">
    <property type="entry name" value="amt"/>
    <property type="match status" value="1"/>
</dbReference>
<evidence type="ECO:0000256" key="7">
    <source>
        <dbReference type="ARBA" id="ARBA00023177"/>
    </source>
</evidence>
<sequence length="438" mass="46094">MVFADDPSAATLNMGLNSIWVLVSAILVLLMQGGFILLEAGSTRMKNAGHIAGKTIFTVGLCTLVYWAVGYAFAFGSDNAENSISSLIGSGSYFFAPSVAAGDGESLPTTIFFVFQLAFAAVSLSIAWGGFAERAKLSAYLVFTVLFTAVIYPVISHWIWSSSGWLFTKGAQDYAGSTVVHLTGALAAFAATVLLKPRIGRFNKDGSANEILGHNQVFGALSVLLLWVGWFGFNAGSALGVGDGFFGYVAFNTQLGAAGGAVAAMLISWLVNGKADITTTLNGALAGLVAITATCAFVDPWAAVVIGLVAGVLVFFSTKFFEKIKVDDPIYALSVHGAAGVWGTLANGIFATDELAKKLNVGEGGLIDTGNWHQLWVQIESVVVCGAYTIAVSFLLLGIMKLVMGLRVTEEQEIIGLDLSEHGTYGYPEQMKKAQQGL</sequence>
<feature type="transmembrane region" description="Helical" evidence="8">
    <location>
        <begin position="111"/>
        <end position="130"/>
    </location>
</feature>
<dbReference type="PROSITE" id="PS01219">
    <property type="entry name" value="AMMONIUM_TRANSP"/>
    <property type="match status" value="1"/>
</dbReference>
<reference evidence="11" key="1">
    <citation type="journal article" date="2019" name="Int. J. Syst. Evol. Microbiol.">
        <title>The Global Catalogue of Microorganisms (GCM) 10K type strain sequencing project: providing services to taxonomists for standard genome sequencing and annotation.</title>
        <authorList>
            <consortium name="The Broad Institute Genomics Platform"/>
            <consortium name="The Broad Institute Genome Sequencing Center for Infectious Disease"/>
            <person name="Wu L."/>
            <person name="Ma J."/>
        </authorList>
    </citation>
    <scope>NUCLEOTIDE SEQUENCE [LARGE SCALE GENOMIC DNA]</scope>
    <source>
        <strain evidence="11">CGMCC 1.3240</strain>
    </source>
</reference>
<keyword evidence="11" id="KW-1185">Reference proteome</keyword>
<evidence type="ECO:0000256" key="1">
    <source>
        <dbReference type="ARBA" id="ARBA00004141"/>
    </source>
</evidence>
<comment type="subcellular location">
    <subcellularLocation>
        <location evidence="8">Cell membrane</location>
        <topology evidence="8">Multi-pass membrane protein</topology>
    </subcellularLocation>
    <subcellularLocation>
        <location evidence="1">Membrane</location>
        <topology evidence="1">Multi-pass membrane protein</topology>
    </subcellularLocation>
</comment>
<feature type="transmembrane region" description="Helical" evidence="8">
    <location>
        <begin position="245"/>
        <end position="271"/>
    </location>
</feature>
<keyword evidence="5 8" id="KW-1133">Transmembrane helix</keyword>
<dbReference type="InterPro" id="IPR002229">
    <property type="entry name" value="RhesusRHD"/>
</dbReference>
<dbReference type="SUPFAM" id="SSF111352">
    <property type="entry name" value="Ammonium transporter"/>
    <property type="match status" value="1"/>
</dbReference>
<evidence type="ECO:0000256" key="2">
    <source>
        <dbReference type="ARBA" id="ARBA00005887"/>
    </source>
</evidence>
<dbReference type="Pfam" id="PF00909">
    <property type="entry name" value="Ammonium_transp"/>
    <property type="match status" value="1"/>
</dbReference>
<keyword evidence="3 8" id="KW-0813">Transport</keyword>
<evidence type="ECO:0000313" key="10">
    <source>
        <dbReference type="EMBL" id="MFC5653431.1"/>
    </source>
</evidence>
<dbReference type="InterPro" id="IPR024041">
    <property type="entry name" value="NH4_transpt_AmtB-like_dom"/>
</dbReference>
<feature type="transmembrane region" description="Helical" evidence="8">
    <location>
        <begin position="137"/>
        <end position="155"/>
    </location>
</feature>
<protein>
    <recommendedName>
        <fullName evidence="8">Ammonium transporter</fullName>
    </recommendedName>
</protein>
<evidence type="ECO:0000256" key="6">
    <source>
        <dbReference type="ARBA" id="ARBA00023136"/>
    </source>
</evidence>
<evidence type="ECO:0000259" key="9">
    <source>
        <dbReference type="Pfam" id="PF00909"/>
    </source>
</evidence>
<feature type="transmembrane region" description="Helical" evidence="8">
    <location>
        <begin position="20"/>
        <end position="39"/>
    </location>
</feature>
<comment type="similarity">
    <text evidence="2 8">Belongs to the ammonia transporter channel (TC 1.A.11.2) family.</text>
</comment>
<comment type="caution">
    <text evidence="10">The sequence shown here is derived from an EMBL/GenBank/DDBJ whole genome shotgun (WGS) entry which is preliminary data.</text>
</comment>
<feature type="transmembrane region" description="Helical" evidence="8">
    <location>
        <begin position="216"/>
        <end position="233"/>
    </location>
</feature>
<keyword evidence="4 8" id="KW-0812">Transmembrane</keyword>
<feature type="transmembrane region" description="Helical" evidence="8">
    <location>
        <begin position="283"/>
        <end position="316"/>
    </location>
</feature>
<feature type="transmembrane region" description="Helical" evidence="8">
    <location>
        <begin position="175"/>
        <end position="195"/>
    </location>
</feature>
<evidence type="ECO:0000256" key="4">
    <source>
        <dbReference type="ARBA" id="ARBA00022692"/>
    </source>
</evidence>
<proteinExistence type="inferred from homology"/>
<organism evidence="10 11">
    <name type="scientific">Paenibacillus solisilvae</name>
    <dbReference type="NCBI Taxonomy" id="2486751"/>
    <lineage>
        <taxon>Bacteria</taxon>
        <taxon>Bacillati</taxon>
        <taxon>Bacillota</taxon>
        <taxon>Bacilli</taxon>
        <taxon>Bacillales</taxon>
        <taxon>Paenibacillaceae</taxon>
        <taxon>Paenibacillus</taxon>
    </lineage>
</organism>
<dbReference type="InterPro" id="IPR001905">
    <property type="entry name" value="Ammonium_transpt"/>
</dbReference>
<name>A0ABW0WA89_9BACL</name>
<evidence type="ECO:0000256" key="3">
    <source>
        <dbReference type="ARBA" id="ARBA00022448"/>
    </source>
</evidence>
<feature type="domain" description="Ammonium transporter AmtB-like" evidence="9">
    <location>
        <begin position="20"/>
        <end position="427"/>
    </location>
</feature>
<dbReference type="PANTHER" id="PTHR11730">
    <property type="entry name" value="AMMONIUM TRANSPORTER"/>
    <property type="match status" value="1"/>
</dbReference>
<evidence type="ECO:0000256" key="8">
    <source>
        <dbReference type="RuleBase" id="RU362002"/>
    </source>
</evidence>
<dbReference type="InterPro" id="IPR029020">
    <property type="entry name" value="Ammonium/urea_transptr"/>
</dbReference>
<evidence type="ECO:0000256" key="5">
    <source>
        <dbReference type="ARBA" id="ARBA00022989"/>
    </source>
</evidence>
<dbReference type="RefSeq" id="WP_379192088.1">
    <property type="nucleotide sequence ID" value="NZ_JBHSOW010000125.1"/>
</dbReference>
<comment type="caution">
    <text evidence="8">Lacks conserved residue(s) required for the propagation of feature annotation.</text>
</comment>
<dbReference type="Gene3D" id="1.10.3430.10">
    <property type="entry name" value="Ammonium transporter AmtB like domains"/>
    <property type="match status" value="1"/>
</dbReference>
<dbReference type="EMBL" id="JBHSOW010000125">
    <property type="protein sequence ID" value="MFC5653431.1"/>
    <property type="molecule type" value="Genomic_DNA"/>
</dbReference>
<dbReference type="Proteomes" id="UP001596047">
    <property type="component" value="Unassembled WGS sequence"/>
</dbReference>
<dbReference type="PANTHER" id="PTHR11730:SF89">
    <property type="entry name" value="AMMONIUM TRANSPORTER SLL0108-RELATED"/>
    <property type="match status" value="1"/>
</dbReference>
<dbReference type="InterPro" id="IPR018047">
    <property type="entry name" value="Ammonium_transpt_CS"/>
</dbReference>
<keyword evidence="7 8" id="KW-0924">Ammonia transport</keyword>
<keyword evidence="6 8" id="KW-0472">Membrane</keyword>
<gene>
    <name evidence="10" type="ORF">ACFPYJ_30800</name>
</gene>
<dbReference type="PRINTS" id="PR00342">
    <property type="entry name" value="RHESUSRHD"/>
</dbReference>
<accession>A0ABW0WA89</accession>